<dbReference type="EMBL" id="QVLV01000005">
    <property type="protein sequence ID" value="RGE61753.1"/>
    <property type="molecule type" value="Genomic_DNA"/>
</dbReference>
<keyword evidence="5" id="KW-0862">Zinc</keyword>
<keyword evidence="8" id="KW-1185">Reference proteome</keyword>
<dbReference type="GO" id="GO:0046872">
    <property type="term" value="F:metal ion binding"/>
    <property type="evidence" value="ECO:0007669"/>
    <property type="project" value="UniProtKB-KW"/>
</dbReference>
<accession>A0A3E3I6Y2</accession>
<dbReference type="Gene3D" id="3.30.70.360">
    <property type="match status" value="1"/>
</dbReference>
<keyword evidence="2" id="KW-0645">Protease</keyword>
<keyword evidence="4 7" id="KW-0378">Hydrolase</keyword>
<dbReference type="InterPro" id="IPR036264">
    <property type="entry name" value="Bact_exopeptidase_dim_dom"/>
</dbReference>
<evidence type="ECO:0000256" key="2">
    <source>
        <dbReference type="ARBA" id="ARBA00022670"/>
    </source>
</evidence>
<evidence type="ECO:0000256" key="1">
    <source>
        <dbReference type="ARBA" id="ARBA00006247"/>
    </source>
</evidence>
<gene>
    <name evidence="7" type="ORF">DXC51_09390</name>
</gene>
<organism evidence="7 8">
    <name type="scientific">Eisenbergiella massiliensis</name>
    <dbReference type="NCBI Taxonomy" id="1720294"/>
    <lineage>
        <taxon>Bacteria</taxon>
        <taxon>Bacillati</taxon>
        <taxon>Bacillota</taxon>
        <taxon>Clostridia</taxon>
        <taxon>Lachnospirales</taxon>
        <taxon>Lachnospiraceae</taxon>
        <taxon>Eisenbergiella</taxon>
    </lineage>
</organism>
<dbReference type="PROSITE" id="PS00758">
    <property type="entry name" value="ARGE_DAPE_CPG2_1"/>
    <property type="match status" value="1"/>
</dbReference>
<dbReference type="PANTHER" id="PTHR45962:SF1">
    <property type="entry name" value="N-FATTY-ACYL-AMINO ACID SYNTHASE_HYDROLASE PM20D1"/>
    <property type="match status" value="1"/>
</dbReference>
<evidence type="ECO:0000256" key="5">
    <source>
        <dbReference type="ARBA" id="ARBA00022833"/>
    </source>
</evidence>
<feature type="domain" description="Peptidase M20 dimerisation" evidence="6">
    <location>
        <begin position="191"/>
        <end position="335"/>
    </location>
</feature>
<dbReference type="Pfam" id="PF07687">
    <property type="entry name" value="M20_dimer"/>
    <property type="match status" value="1"/>
</dbReference>
<keyword evidence="3" id="KW-0479">Metal-binding</keyword>
<evidence type="ECO:0000313" key="8">
    <source>
        <dbReference type="Proteomes" id="UP000260812"/>
    </source>
</evidence>
<dbReference type="Pfam" id="PF01546">
    <property type="entry name" value="Peptidase_M20"/>
    <property type="match status" value="1"/>
</dbReference>
<evidence type="ECO:0000313" key="7">
    <source>
        <dbReference type="EMBL" id="RGE61753.1"/>
    </source>
</evidence>
<name>A0A3E3I6Y2_9FIRM</name>
<dbReference type="GO" id="GO:0008233">
    <property type="term" value="F:peptidase activity"/>
    <property type="evidence" value="ECO:0007669"/>
    <property type="project" value="UniProtKB-KW"/>
</dbReference>
<evidence type="ECO:0000259" key="6">
    <source>
        <dbReference type="Pfam" id="PF07687"/>
    </source>
</evidence>
<evidence type="ECO:0000256" key="3">
    <source>
        <dbReference type="ARBA" id="ARBA00022723"/>
    </source>
</evidence>
<dbReference type="GeneID" id="97987087"/>
<dbReference type="SUPFAM" id="SSF53187">
    <property type="entry name" value="Zn-dependent exopeptidases"/>
    <property type="match status" value="1"/>
</dbReference>
<dbReference type="PANTHER" id="PTHR45962">
    <property type="entry name" value="N-FATTY-ACYL-AMINO ACID SYNTHASE/HYDROLASE PM20D1"/>
    <property type="match status" value="1"/>
</dbReference>
<dbReference type="AlphaFoldDB" id="A0A3E3I6Y2"/>
<reference evidence="7" key="1">
    <citation type="submission" date="2018-08" db="EMBL/GenBank/DDBJ databases">
        <title>A genome reference for cultivated species of the human gut microbiota.</title>
        <authorList>
            <person name="Zou Y."/>
            <person name="Xue W."/>
            <person name="Luo G."/>
        </authorList>
    </citation>
    <scope>NUCLEOTIDE SEQUENCE [LARGE SCALE GENOMIC DNA]</scope>
    <source>
        <strain evidence="7">TF05-5AC</strain>
    </source>
</reference>
<dbReference type="InterPro" id="IPR001261">
    <property type="entry name" value="ArgE/DapE_CS"/>
</dbReference>
<comment type="similarity">
    <text evidence="1">Belongs to the peptidase M20A family.</text>
</comment>
<dbReference type="SUPFAM" id="SSF55031">
    <property type="entry name" value="Bacterial exopeptidase dimerisation domain"/>
    <property type="match status" value="1"/>
</dbReference>
<dbReference type="GO" id="GO:0006508">
    <property type="term" value="P:proteolysis"/>
    <property type="evidence" value="ECO:0007669"/>
    <property type="project" value="UniProtKB-KW"/>
</dbReference>
<sequence length="437" mass="47855">MFEKIGEKLSAMVAIPTVSGNRNRTDYHIGEYREYLQTAFPCLFAAAVPTLVGEALLLKIEGRGEKKLPVLFTGHMDVVPADDASAWRYPPFSGKIVDGCVWGRGSQDMKGPQCALLSAFDELLQEGWRPGRDIWIYLSCDEETGGETTIRAAALLKEKNIRFETVFDEGGTICEDFMGLLKGKAALFGLSEKGSLEYRFTANSEGGHSANPPANSAIVRLADFIHEVEHTEIFCRKLSEGNRAMLRGIAAYSHGEKKEKLLRASEETDDYQTLFELCPEARTLLGATIAFTMVEGGTAFNVMPKKAVLTANVRVASVETEGEITVKLKEIAERHDLICELAGGRDAAPESRADSEGYRNMSGSVKEIYPGLPIIPFVLGGGTDSRHFQELTDNVLRFSPMYAAPEQGRGVHADNESADIQAVADAAACYYSLLKKY</sequence>
<evidence type="ECO:0000256" key="4">
    <source>
        <dbReference type="ARBA" id="ARBA00022801"/>
    </source>
</evidence>
<dbReference type="Gene3D" id="3.40.630.10">
    <property type="entry name" value="Zn peptidases"/>
    <property type="match status" value="1"/>
</dbReference>
<comment type="caution">
    <text evidence="7">The sequence shown here is derived from an EMBL/GenBank/DDBJ whole genome shotgun (WGS) entry which is preliminary data.</text>
</comment>
<dbReference type="Proteomes" id="UP000260812">
    <property type="component" value="Unassembled WGS sequence"/>
</dbReference>
<dbReference type="InterPro" id="IPR047177">
    <property type="entry name" value="Pept_M20A"/>
</dbReference>
<dbReference type="InterPro" id="IPR002933">
    <property type="entry name" value="Peptidase_M20"/>
</dbReference>
<dbReference type="Gene3D" id="1.10.150.900">
    <property type="match status" value="1"/>
</dbReference>
<dbReference type="RefSeq" id="WP_117544354.1">
    <property type="nucleotide sequence ID" value="NZ_JBKUNB010000014.1"/>
</dbReference>
<dbReference type="InterPro" id="IPR011650">
    <property type="entry name" value="Peptidase_M20_dimer"/>
</dbReference>
<protein>
    <submittedName>
        <fullName evidence="7">M20/M25/M40 family metallo-hydrolase</fullName>
    </submittedName>
</protein>
<proteinExistence type="inferred from homology"/>